<evidence type="ECO:0000313" key="6">
    <source>
        <dbReference type="EMBL" id="MFC3231373.1"/>
    </source>
</evidence>
<keyword evidence="2 5" id="KW-0812">Transmembrane</keyword>
<feature type="transmembrane region" description="Helical" evidence="5">
    <location>
        <begin position="78"/>
        <end position="100"/>
    </location>
</feature>
<accession>A0ABV7LAH7</accession>
<evidence type="ECO:0000256" key="2">
    <source>
        <dbReference type="ARBA" id="ARBA00022692"/>
    </source>
</evidence>
<dbReference type="Proteomes" id="UP001595528">
    <property type="component" value="Unassembled WGS sequence"/>
</dbReference>
<name>A0ABV7LAH7_9PROT</name>
<dbReference type="PIRSF" id="PIRSF033913">
    <property type="entry name" value="S-S_format_DsbB"/>
    <property type="match status" value="1"/>
</dbReference>
<keyword evidence="7" id="KW-1185">Reference proteome</keyword>
<feature type="transmembrane region" description="Helical" evidence="5">
    <location>
        <begin position="137"/>
        <end position="165"/>
    </location>
</feature>
<dbReference type="InterPro" id="IPR023380">
    <property type="entry name" value="DsbB-like_sf"/>
</dbReference>
<dbReference type="SUPFAM" id="SSF158442">
    <property type="entry name" value="DsbB-like"/>
    <property type="match status" value="1"/>
</dbReference>
<keyword evidence="3 5" id="KW-1133">Transmembrane helix</keyword>
<reference evidence="7" key="1">
    <citation type="journal article" date="2019" name="Int. J. Syst. Evol. Microbiol.">
        <title>The Global Catalogue of Microorganisms (GCM) 10K type strain sequencing project: providing services to taxonomists for standard genome sequencing and annotation.</title>
        <authorList>
            <consortium name="The Broad Institute Genomics Platform"/>
            <consortium name="The Broad Institute Genome Sequencing Center for Infectious Disease"/>
            <person name="Wu L."/>
            <person name="Ma J."/>
        </authorList>
    </citation>
    <scope>NUCLEOTIDE SEQUENCE [LARGE SCALE GENOMIC DNA]</scope>
    <source>
        <strain evidence="7">KCTC 42964</strain>
    </source>
</reference>
<dbReference type="Gene3D" id="1.20.1550.10">
    <property type="entry name" value="DsbB-like"/>
    <property type="match status" value="1"/>
</dbReference>
<dbReference type="RefSeq" id="WP_379906845.1">
    <property type="nucleotide sequence ID" value="NZ_JBHRTR010000054.1"/>
</dbReference>
<proteinExistence type="predicted"/>
<keyword evidence="4 5" id="KW-0472">Membrane</keyword>
<sequence>MGIGMGNGVTVLLLLGLISAAMLGAALVSQYAFGLAPCTMCHWQRWAHIAVIALAVIGLIACRATAADPARRARVAGHALAAVALAFLVGAGIAGFHAGVELHWWEGITTCASGTPQSLDDLKAQLMSAPLVRCDEVAFAFAGISMAGWNGILSLLLAVFAGVAARQSLAAGR</sequence>
<evidence type="ECO:0000256" key="1">
    <source>
        <dbReference type="ARBA" id="ARBA00004141"/>
    </source>
</evidence>
<gene>
    <name evidence="6" type="ORF">ACFOGJ_29265</name>
</gene>
<evidence type="ECO:0000256" key="5">
    <source>
        <dbReference type="SAM" id="Phobius"/>
    </source>
</evidence>
<evidence type="ECO:0000256" key="4">
    <source>
        <dbReference type="ARBA" id="ARBA00023136"/>
    </source>
</evidence>
<evidence type="ECO:0000256" key="3">
    <source>
        <dbReference type="ARBA" id="ARBA00022989"/>
    </source>
</evidence>
<dbReference type="Pfam" id="PF02600">
    <property type="entry name" value="DsbB"/>
    <property type="match status" value="1"/>
</dbReference>
<organism evidence="6 7">
    <name type="scientific">Marinibaculum pumilum</name>
    <dbReference type="NCBI Taxonomy" id="1766165"/>
    <lineage>
        <taxon>Bacteria</taxon>
        <taxon>Pseudomonadati</taxon>
        <taxon>Pseudomonadota</taxon>
        <taxon>Alphaproteobacteria</taxon>
        <taxon>Rhodospirillales</taxon>
        <taxon>Rhodospirillaceae</taxon>
        <taxon>Marinibaculum</taxon>
    </lineage>
</organism>
<protein>
    <submittedName>
        <fullName evidence="6">Disulfide bond formation protein B</fullName>
    </submittedName>
</protein>
<feature type="transmembrane region" description="Helical" evidence="5">
    <location>
        <begin position="46"/>
        <end position="66"/>
    </location>
</feature>
<dbReference type="InterPro" id="IPR003752">
    <property type="entry name" value="DiS_bond_form_DsbB/BdbC"/>
</dbReference>
<dbReference type="EMBL" id="JBHRTR010000054">
    <property type="protein sequence ID" value="MFC3231373.1"/>
    <property type="molecule type" value="Genomic_DNA"/>
</dbReference>
<dbReference type="InterPro" id="IPR024199">
    <property type="entry name" value="Uncharacterised_DsbB"/>
</dbReference>
<comment type="caution">
    <text evidence="6">The sequence shown here is derived from an EMBL/GenBank/DDBJ whole genome shotgun (WGS) entry which is preliminary data.</text>
</comment>
<comment type="subcellular location">
    <subcellularLocation>
        <location evidence="1">Membrane</location>
        <topology evidence="1">Multi-pass membrane protein</topology>
    </subcellularLocation>
</comment>
<evidence type="ECO:0000313" key="7">
    <source>
        <dbReference type="Proteomes" id="UP001595528"/>
    </source>
</evidence>